<gene>
    <name evidence="2" type="ORF">B4U79_09726</name>
</gene>
<comment type="caution">
    <text evidence="2">The sequence shown here is derived from an EMBL/GenBank/DDBJ whole genome shotgun (WGS) entry which is preliminary data.</text>
</comment>
<dbReference type="STRING" id="1965070.A0A443RFZ3"/>
<dbReference type="EMBL" id="NCKU01000787">
    <property type="protein sequence ID" value="RWS14165.1"/>
    <property type="molecule type" value="Genomic_DNA"/>
</dbReference>
<organism evidence="2 3">
    <name type="scientific">Dinothrombium tinctorium</name>
    <dbReference type="NCBI Taxonomy" id="1965070"/>
    <lineage>
        <taxon>Eukaryota</taxon>
        <taxon>Metazoa</taxon>
        <taxon>Ecdysozoa</taxon>
        <taxon>Arthropoda</taxon>
        <taxon>Chelicerata</taxon>
        <taxon>Arachnida</taxon>
        <taxon>Acari</taxon>
        <taxon>Acariformes</taxon>
        <taxon>Trombidiformes</taxon>
        <taxon>Prostigmata</taxon>
        <taxon>Anystina</taxon>
        <taxon>Parasitengona</taxon>
        <taxon>Trombidioidea</taxon>
        <taxon>Trombidiidae</taxon>
        <taxon>Dinothrombium</taxon>
    </lineage>
</organism>
<dbReference type="Proteomes" id="UP000285301">
    <property type="component" value="Unassembled WGS sequence"/>
</dbReference>
<reference evidence="2 3" key="1">
    <citation type="journal article" date="2018" name="Gigascience">
        <title>Genomes of trombidid mites reveal novel predicted allergens and laterally-transferred genes associated with secondary metabolism.</title>
        <authorList>
            <person name="Dong X."/>
            <person name="Chaisiri K."/>
            <person name="Xia D."/>
            <person name="Armstrong S.D."/>
            <person name="Fang Y."/>
            <person name="Donnelly M.J."/>
            <person name="Kadowaki T."/>
            <person name="McGarry J.W."/>
            <person name="Darby A.C."/>
            <person name="Makepeace B.L."/>
        </authorList>
    </citation>
    <scope>NUCLEOTIDE SEQUENCE [LARGE SCALE GENOMIC DNA]</scope>
    <source>
        <strain evidence="2">UoL-WK</strain>
    </source>
</reference>
<evidence type="ECO:0000313" key="3">
    <source>
        <dbReference type="Proteomes" id="UP000285301"/>
    </source>
</evidence>
<sequence>MIAISMYRNYRTTESDQSSTAKTGTIEMYAPASGSGGSYNNGITETSLSGSDEENKSEGAYSGKTDLAMEISPSGMVTTHHHGISTYLIDDAISPQQSYYPPRFSNYAPDVTSNTFFIEDPAYIDALRKNEYNQQLGSDGSLVATVASSALGEQKSVAFF</sequence>
<keyword evidence="3" id="KW-1185">Reference proteome</keyword>
<evidence type="ECO:0000313" key="2">
    <source>
        <dbReference type="EMBL" id="RWS14165.1"/>
    </source>
</evidence>
<feature type="region of interest" description="Disordered" evidence="1">
    <location>
        <begin position="29"/>
        <end position="61"/>
    </location>
</feature>
<dbReference type="AlphaFoldDB" id="A0A443RFZ3"/>
<feature type="compositionally biased region" description="Polar residues" evidence="1">
    <location>
        <begin position="40"/>
        <end position="50"/>
    </location>
</feature>
<proteinExistence type="predicted"/>
<protein>
    <submittedName>
        <fullName evidence="2">Uncharacterized protein</fullName>
    </submittedName>
</protein>
<name>A0A443RFZ3_9ACAR</name>
<evidence type="ECO:0000256" key="1">
    <source>
        <dbReference type="SAM" id="MobiDB-lite"/>
    </source>
</evidence>
<accession>A0A443RFZ3</accession>